<keyword evidence="20" id="KW-1185">Reference proteome</keyword>
<dbReference type="SUPFAM" id="SSF81342">
    <property type="entry name" value="Transmembrane di-heme cytochromes"/>
    <property type="match status" value="1"/>
</dbReference>
<protein>
    <recommendedName>
        <fullName evidence="4 15">Cytochrome b</fullName>
    </recommendedName>
</protein>
<dbReference type="InterPro" id="IPR027387">
    <property type="entry name" value="Cytb/b6-like_sf"/>
</dbReference>
<dbReference type="EMBL" id="FLOB01000003">
    <property type="protein sequence ID" value="SBS29929.1"/>
    <property type="molecule type" value="Genomic_DNA"/>
</dbReference>
<dbReference type="OrthoDB" id="9804503at2"/>
<dbReference type="Pfam" id="PF00033">
    <property type="entry name" value="Cytochrome_B"/>
    <property type="match status" value="1"/>
</dbReference>
<keyword evidence="11 16" id="KW-1133">Transmembrane helix</keyword>
<dbReference type="PANTHER" id="PTHR19271:SF16">
    <property type="entry name" value="CYTOCHROME B"/>
    <property type="match status" value="1"/>
</dbReference>
<evidence type="ECO:0000256" key="5">
    <source>
        <dbReference type="ARBA" id="ARBA00022448"/>
    </source>
</evidence>
<keyword evidence="7 15" id="KW-0679">Respiratory chain</keyword>
<dbReference type="GO" id="GO:0022904">
    <property type="term" value="P:respiratory electron transport chain"/>
    <property type="evidence" value="ECO:0007669"/>
    <property type="project" value="InterPro"/>
</dbReference>
<evidence type="ECO:0000256" key="7">
    <source>
        <dbReference type="ARBA" id="ARBA00022660"/>
    </source>
</evidence>
<keyword evidence="8 15" id="KW-0812">Transmembrane</keyword>
<dbReference type="PROSITE" id="PS51002">
    <property type="entry name" value="CYTB_NTER"/>
    <property type="match status" value="1"/>
</dbReference>
<comment type="subcellular location">
    <subcellularLocation>
        <location evidence="2">Membrane</location>
        <topology evidence="2">Multi-pass membrane protein</topology>
    </subcellularLocation>
</comment>
<keyword evidence="13 16" id="KW-0472">Membrane</keyword>
<dbReference type="GO" id="GO:0046872">
    <property type="term" value="F:metal ion binding"/>
    <property type="evidence" value="ECO:0007669"/>
    <property type="project" value="UniProtKB-KW"/>
</dbReference>
<comment type="function">
    <text evidence="1 15">Component of the ubiquinol-cytochrome c reductase complex (complex III or cytochrome b-c1 complex), which is a respiratory chain that generates an electrochemical potential coupled to ATP synthesis.</text>
</comment>
<feature type="transmembrane region" description="Helical" evidence="16">
    <location>
        <begin position="36"/>
        <end position="60"/>
    </location>
</feature>
<evidence type="ECO:0000259" key="18">
    <source>
        <dbReference type="PROSITE" id="PS51003"/>
    </source>
</evidence>
<evidence type="ECO:0000313" key="19">
    <source>
        <dbReference type="EMBL" id="SBS29929.1"/>
    </source>
</evidence>
<sequence>MVFFSRVINWLDERFPIKAFYKKQFSEYYVPKNLNAMYVFGVLAMLLLFNQLITGIWLAMSYTPTAANAFASIQYIMRDVPYGWLIRYMHTTGASALFIVLYIHLLRGLMYGSYQRPRELVWLLGMTLYFIIMIEAFMGYLLPWGQMSYWGAQVITSLFGSIPVIGKGLEQWVRGDYLVSGVTLGRFYALHIIAFPILMVFLVYLHLSTLRHVGSNNPQGVDIKKHVNKKGVPLDSIPFSPYFITKDILAIAVFLFLFCVVIFFFPDGFGFILEKSNFEPANPLITPEHIEAAWYFSPFYAMLRAITFSLFGLDAKFLGMVVMMSSVLIVFFVPWLDKSPVRSIRYKGYLSKCFLGLFVVSFLVLAVMGSLPVSKATTWISQFATLGYFSYFLLMPWYSRFETTKPVPERVSL</sequence>
<feature type="transmembrane region" description="Helical" evidence="16">
    <location>
        <begin position="88"/>
        <end position="109"/>
    </location>
</feature>
<dbReference type="InterPro" id="IPR048259">
    <property type="entry name" value="Cytochrome_b_N_euk/bac"/>
</dbReference>
<evidence type="ECO:0000256" key="15">
    <source>
        <dbReference type="RuleBase" id="RU003385"/>
    </source>
</evidence>
<dbReference type="GO" id="GO:0045275">
    <property type="term" value="C:respiratory chain complex III"/>
    <property type="evidence" value="ECO:0007669"/>
    <property type="project" value="InterPro"/>
</dbReference>
<comment type="subunit">
    <text evidence="3 15">The main subunits of complex b-c1 are: cytochrome b, cytochrome c1 and the Rieske protein.</text>
</comment>
<comment type="cofactor">
    <cofactor evidence="14">
        <name>heme</name>
        <dbReference type="ChEBI" id="CHEBI:30413"/>
    </cofactor>
    <text evidence="14">Binds 2 heme groups non-covalently.</text>
</comment>
<dbReference type="GO" id="GO:0008121">
    <property type="term" value="F:quinol-cytochrome-c reductase activity"/>
    <property type="evidence" value="ECO:0007669"/>
    <property type="project" value="InterPro"/>
</dbReference>
<dbReference type="SUPFAM" id="SSF81648">
    <property type="entry name" value="a domain/subunit of cytochrome bc1 complex (Ubiquinol-cytochrome c reductase)"/>
    <property type="match status" value="1"/>
</dbReference>
<dbReference type="STRING" id="1792290.MSP8886_01642"/>
<keyword evidence="12 14" id="KW-0408">Iron</keyword>
<dbReference type="Pfam" id="PF00032">
    <property type="entry name" value="Cytochrom_B_C"/>
    <property type="match status" value="1"/>
</dbReference>
<reference evidence="19 20" key="1">
    <citation type="submission" date="2016-06" db="EMBL/GenBank/DDBJ databases">
        <authorList>
            <person name="Kjaerup R.B."/>
            <person name="Dalgaard T.S."/>
            <person name="Juul-Madsen H.R."/>
        </authorList>
    </citation>
    <scope>NUCLEOTIDE SEQUENCE [LARGE SCALE GENOMIC DNA]</scope>
    <source>
        <strain evidence="19 20">CECT 8886</strain>
    </source>
</reference>
<dbReference type="RefSeq" id="WP_067014792.1">
    <property type="nucleotide sequence ID" value="NZ_FLOB01000003.1"/>
</dbReference>
<comment type="similarity">
    <text evidence="15">Belongs to the cytochrome b family.</text>
</comment>
<feature type="transmembrane region" description="Helical" evidence="16">
    <location>
        <begin position="187"/>
        <end position="207"/>
    </location>
</feature>
<dbReference type="InterPro" id="IPR005798">
    <property type="entry name" value="Cyt_b/b6_C"/>
</dbReference>
<feature type="transmembrane region" description="Helical" evidence="16">
    <location>
        <begin position="121"/>
        <end position="142"/>
    </location>
</feature>
<keyword evidence="6 14" id="KW-0349">Heme</keyword>
<dbReference type="Proteomes" id="UP000092544">
    <property type="component" value="Unassembled WGS sequence"/>
</dbReference>
<dbReference type="InterPro" id="IPR030689">
    <property type="entry name" value="Cytochrome_b"/>
</dbReference>
<dbReference type="PROSITE" id="PS51003">
    <property type="entry name" value="CYTB_CTER"/>
    <property type="match status" value="1"/>
</dbReference>
<dbReference type="FunFam" id="1.20.810.10:FF:000004">
    <property type="entry name" value="Cytochrome b"/>
    <property type="match status" value="1"/>
</dbReference>
<evidence type="ECO:0000256" key="14">
    <source>
        <dbReference type="PIRSR" id="PIRSR038885-2"/>
    </source>
</evidence>
<evidence type="ECO:0000256" key="12">
    <source>
        <dbReference type="ARBA" id="ARBA00023004"/>
    </source>
</evidence>
<feature type="transmembrane region" description="Helical" evidence="16">
    <location>
        <begin position="317"/>
        <end position="337"/>
    </location>
</feature>
<evidence type="ECO:0000256" key="2">
    <source>
        <dbReference type="ARBA" id="ARBA00004141"/>
    </source>
</evidence>
<evidence type="ECO:0000256" key="6">
    <source>
        <dbReference type="ARBA" id="ARBA00022617"/>
    </source>
</evidence>
<comment type="cofactor">
    <cofactor evidence="15">
        <name>heme b</name>
        <dbReference type="ChEBI" id="CHEBI:60344"/>
    </cofactor>
    <text evidence="15">Binds 2 heme groups non-covalently.</text>
</comment>
<dbReference type="InterPro" id="IPR005797">
    <property type="entry name" value="Cyt_b/b6_N"/>
</dbReference>
<dbReference type="PIRSF" id="PIRSF038885">
    <property type="entry name" value="COB"/>
    <property type="match status" value="1"/>
</dbReference>
<dbReference type="InterPro" id="IPR036150">
    <property type="entry name" value="Cyt_b/b6_C_sf"/>
</dbReference>
<dbReference type="CDD" id="cd00284">
    <property type="entry name" value="Cytochrome_b_N"/>
    <property type="match status" value="1"/>
</dbReference>
<feature type="transmembrane region" description="Helical" evidence="16">
    <location>
        <begin position="349"/>
        <end position="373"/>
    </location>
</feature>
<feature type="binding site" description="axial binding residue" evidence="14">
    <location>
        <position position="191"/>
    </location>
    <ligand>
        <name>heme b</name>
        <dbReference type="ChEBI" id="CHEBI:60344"/>
        <label>b562</label>
    </ligand>
    <ligandPart>
        <name>Fe</name>
        <dbReference type="ChEBI" id="CHEBI:18248"/>
    </ligandPart>
</feature>
<feature type="transmembrane region" description="Helical" evidence="16">
    <location>
        <begin position="379"/>
        <end position="398"/>
    </location>
</feature>
<feature type="binding site" description="axial binding residue" evidence="14">
    <location>
        <position position="206"/>
    </location>
    <ligand>
        <name>heme b</name>
        <dbReference type="ChEBI" id="CHEBI:60344"/>
        <label>b566</label>
    </ligand>
    <ligandPart>
        <name>Fe</name>
        <dbReference type="ChEBI" id="CHEBI:18248"/>
    </ligandPart>
</feature>
<feature type="binding site" description="axial binding residue" evidence="14">
    <location>
        <position position="90"/>
    </location>
    <ligand>
        <name>heme b</name>
        <dbReference type="ChEBI" id="CHEBI:60344"/>
        <label>b562</label>
    </ligand>
    <ligandPart>
        <name>Fe</name>
        <dbReference type="ChEBI" id="CHEBI:18248"/>
    </ligandPart>
</feature>
<organism evidence="19 20">
    <name type="scientific">Marinomonas spartinae</name>
    <dbReference type="NCBI Taxonomy" id="1792290"/>
    <lineage>
        <taxon>Bacteria</taxon>
        <taxon>Pseudomonadati</taxon>
        <taxon>Pseudomonadota</taxon>
        <taxon>Gammaproteobacteria</taxon>
        <taxon>Oceanospirillales</taxon>
        <taxon>Oceanospirillaceae</taxon>
        <taxon>Marinomonas</taxon>
    </lineage>
</organism>
<evidence type="ECO:0000256" key="11">
    <source>
        <dbReference type="ARBA" id="ARBA00022989"/>
    </source>
</evidence>
<feature type="transmembrane region" description="Helical" evidence="16">
    <location>
        <begin position="248"/>
        <end position="273"/>
    </location>
</feature>
<evidence type="ECO:0000256" key="3">
    <source>
        <dbReference type="ARBA" id="ARBA00011649"/>
    </source>
</evidence>
<keyword evidence="5 15" id="KW-0813">Transport</keyword>
<evidence type="ECO:0000256" key="16">
    <source>
        <dbReference type="SAM" id="Phobius"/>
    </source>
</evidence>
<dbReference type="InterPro" id="IPR016174">
    <property type="entry name" value="Di-haem_cyt_TM"/>
</dbReference>
<gene>
    <name evidence="19" type="primary">petB</name>
    <name evidence="19" type="ORF">MSP8886_01642</name>
</gene>
<evidence type="ECO:0000256" key="9">
    <source>
        <dbReference type="ARBA" id="ARBA00022723"/>
    </source>
</evidence>
<dbReference type="AlphaFoldDB" id="A0A1A8TBB5"/>
<feature type="binding site" description="axial binding residue" evidence="14">
    <location>
        <position position="104"/>
    </location>
    <ligand>
        <name>heme b</name>
        <dbReference type="ChEBI" id="CHEBI:60344"/>
        <label>b566</label>
    </ligand>
    <ligandPart>
        <name>Fe</name>
        <dbReference type="ChEBI" id="CHEBI:18248"/>
    </ligandPart>
</feature>
<proteinExistence type="inferred from homology"/>
<evidence type="ECO:0000256" key="4">
    <source>
        <dbReference type="ARBA" id="ARBA00013531"/>
    </source>
</evidence>
<evidence type="ECO:0000256" key="13">
    <source>
        <dbReference type="ARBA" id="ARBA00023136"/>
    </source>
</evidence>
<dbReference type="PANTHER" id="PTHR19271">
    <property type="entry name" value="CYTOCHROME B"/>
    <property type="match status" value="1"/>
</dbReference>
<keyword evidence="9 14" id="KW-0479">Metal-binding</keyword>
<feature type="domain" description="Cytochrome b/b6 N-terminal region profile" evidence="17">
    <location>
        <begin position="7"/>
        <end position="219"/>
    </location>
</feature>
<accession>A0A1A8TBB5</accession>
<evidence type="ECO:0000313" key="20">
    <source>
        <dbReference type="Proteomes" id="UP000092544"/>
    </source>
</evidence>
<evidence type="ECO:0000256" key="10">
    <source>
        <dbReference type="ARBA" id="ARBA00022982"/>
    </source>
</evidence>
<dbReference type="GO" id="GO:0016491">
    <property type="term" value="F:oxidoreductase activity"/>
    <property type="evidence" value="ECO:0007669"/>
    <property type="project" value="InterPro"/>
</dbReference>
<evidence type="ECO:0000256" key="1">
    <source>
        <dbReference type="ARBA" id="ARBA00002444"/>
    </source>
</evidence>
<feature type="domain" description="Cytochrome b/b6 C-terminal region profile" evidence="18">
    <location>
        <begin position="229"/>
        <end position="409"/>
    </location>
</feature>
<name>A0A1A8TBB5_9GAMM</name>
<keyword evidence="10 15" id="KW-0249">Electron transport</keyword>
<dbReference type="Gene3D" id="1.20.810.10">
    <property type="entry name" value="Cytochrome Bc1 Complex, Chain C"/>
    <property type="match status" value="1"/>
</dbReference>
<evidence type="ECO:0000256" key="8">
    <source>
        <dbReference type="ARBA" id="ARBA00022692"/>
    </source>
</evidence>
<evidence type="ECO:0000259" key="17">
    <source>
        <dbReference type="PROSITE" id="PS51002"/>
    </source>
</evidence>